<dbReference type="Proteomes" id="UP000254069">
    <property type="component" value="Unassembled WGS sequence"/>
</dbReference>
<dbReference type="Proteomes" id="UP000825078">
    <property type="component" value="Chromosome"/>
</dbReference>
<evidence type="ECO:0000313" key="3">
    <source>
        <dbReference type="Proteomes" id="UP000254069"/>
    </source>
</evidence>
<dbReference type="EMBL" id="UGYO01000001">
    <property type="protein sequence ID" value="SUI54289.1"/>
    <property type="molecule type" value="Genomic_DNA"/>
</dbReference>
<dbReference type="AlphaFoldDB" id="A0A379Z2S4"/>
<evidence type="ECO:0000313" key="2">
    <source>
        <dbReference type="EMBL" id="SUI54289.1"/>
    </source>
</evidence>
<sequence length="115" mass="13524">MSVPDKQELIALFEYARPRVIQSMELRHCPHAGFYNPVDDRCNFCHQGLECIWMNQNDELVDLEQKSLEELKQQLLIAVDFVDSSLSPHHLSRRKCQCDNCNWLRKVQETLARLP</sequence>
<name>A0A379Z2S4_9GAMM</name>
<reference evidence="1" key="2">
    <citation type="submission" date="2021-05" db="EMBL/GenBank/DDBJ databases">
        <title>Molecular characterization for Shewanella algae harboring chromosomal blaOXA-55-like strains isolated from clinical and environment sample.</title>
        <authorList>
            <person name="Ohama Y."/>
            <person name="Aoki K."/>
            <person name="Harada S."/>
            <person name="Moriya K."/>
            <person name="Ishii Y."/>
            <person name="Tateda K."/>
        </authorList>
    </citation>
    <scope>NUCLEOTIDE SEQUENCE</scope>
    <source>
        <strain evidence="1">TUM17379</strain>
    </source>
</reference>
<dbReference type="EMBL" id="AP024613">
    <property type="protein sequence ID" value="BCV43724.1"/>
    <property type="molecule type" value="Genomic_DNA"/>
</dbReference>
<evidence type="ECO:0000313" key="1">
    <source>
        <dbReference type="EMBL" id="BCV43724.1"/>
    </source>
</evidence>
<proteinExistence type="predicted"/>
<accession>A0A379Z2S4</accession>
<reference evidence="2 3" key="1">
    <citation type="submission" date="2018-06" db="EMBL/GenBank/DDBJ databases">
        <authorList>
            <consortium name="Pathogen Informatics"/>
            <person name="Doyle S."/>
        </authorList>
    </citation>
    <scope>NUCLEOTIDE SEQUENCE [LARGE SCALE GENOMIC DNA]</scope>
    <source>
        <strain evidence="2 3">NCTC10738</strain>
    </source>
</reference>
<protein>
    <submittedName>
        <fullName evidence="2">Uncharacterized protein</fullName>
    </submittedName>
</protein>
<gene>
    <name evidence="2" type="ORF">NCTC10738_00867</name>
    <name evidence="1" type="ORF">TUM17379_07420</name>
</gene>
<keyword evidence="3" id="KW-1185">Reference proteome</keyword>
<organism evidence="2 3">
    <name type="scientific">Shewanella algae</name>
    <dbReference type="NCBI Taxonomy" id="38313"/>
    <lineage>
        <taxon>Bacteria</taxon>
        <taxon>Pseudomonadati</taxon>
        <taxon>Pseudomonadota</taxon>
        <taxon>Gammaproteobacteria</taxon>
        <taxon>Alteromonadales</taxon>
        <taxon>Shewanellaceae</taxon>
        <taxon>Shewanella</taxon>
    </lineage>
</organism>
<dbReference type="RefSeq" id="WP_025888775.1">
    <property type="nucleotide sequence ID" value="NZ_AP024613.1"/>
</dbReference>